<organism evidence="2">
    <name type="scientific">marine metagenome</name>
    <dbReference type="NCBI Taxonomy" id="408172"/>
    <lineage>
        <taxon>unclassified sequences</taxon>
        <taxon>metagenomes</taxon>
        <taxon>ecological metagenomes</taxon>
    </lineage>
</organism>
<dbReference type="AlphaFoldDB" id="A0A382S9H7"/>
<feature type="region of interest" description="Disordered" evidence="1">
    <location>
        <begin position="153"/>
        <end position="177"/>
    </location>
</feature>
<reference evidence="2" key="1">
    <citation type="submission" date="2018-05" db="EMBL/GenBank/DDBJ databases">
        <authorList>
            <person name="Lanie J.A."/>
            <person name="Ng W.-L."/>
            <person name="Kazmierczak K.M."/>
            <person name="Andrzejewski T.M."/>
            <person name="Davidsen T.M."/>
            <person name="Wayne K.J."/>
            <person name="Tettelin H."/>
            <person name="Glass J.I."/>
            <person name="Rusch D."/>
            <person name="Podicherti R."/>
            <person name="Tsui H.-C.T."/>
            <person name="Winkler M.E."/>
        </authorList>
    </citation>
    <scope>NUCLEOTIDE SEQUENCE</scope>
</reference>
<evidence type="ECO:0000256" key="1">
    <source>
        <dbReference type="SAM" id="MobiDB-lite"/>
    </source>
</evidence>
<feature type="non-terminal residue" evidence="2">
    <location>
        <position position="177"/>
    </location>
</feature>
<sequence length="177" mass="18090">VLGSFAVIAALVASASAGAGGPGPTIDQAVQLSAERNASVGIEIDSSGPAFSFEVCIDGVPHSWEGDSIFDFDGEGSFSFGWGADDPGFFDDLPLEADPGAECDMPGFGGGREGHGGLPGLFGVVPDFDADLRFMPDLAPDFEAFEACLVEEGVDPDSPPDRNRASVIVVGPDGHTV</sequence>
<dbReference type="EMBL" id="UINC01127414">
    <property type="protein sequence ID" value="SVD06516.1"/>
    <property type="molecule type" value="Genomic_DNA"/>
</dbReference>
<proteinExistence type="predicted"/>
<name>A0A382S9H7_9ZZZZ</name>
<protein>
    <submittedName>
        <fullName evidence="2">Uncharacterized protein</fullName>
    </submittedName>
</protein>
<accession>A0A382S9H7</accession>
<gene>
    <name evidence="2" type="ORF">METZ01_LOCUS359370</name>
</gene>
<evidence type="ECO:0000313" key="2">
    <source>
        <dbReference type="EMBL" id="SVD06516.1"/>
    </source>
</evidence>
<feature type="non-terminal residue" evidence="2">
    <location>
        <position position="1"/>
    </location>
</feature>